<dbReference type="AlphaFoldDB" id="A0A814CE19"/>
<dbReference type="InterPro" id="IPR002634">
    <property type="entry name" value="BolA"/>
</dbReference>
<protein>
    <recommendedName>
        <fullName evidence="5">BolA</fullName>
    </recommendedName>
</protein>
<dbReference type="SUPFAM" id="SSF82657">
    <property type="entry name" value="BolA-like"/>
    <property type="match status" value="1"/>
</dbReference>
<dbReference type="GO" id="GO:0051604">
    <property type="term" value="P:protein maturation"/>
    <property type="evidence" value="ECO:0007669"/>
    <property type="project" value="InterPro"/>
</dbReference>
<organism evidence="3 4">
    <name type="scientific">Brachionus calyciflorus</name>
    <dbReference type="NCBI Taxonomy" id="104777"/>
    <lineage>
        <taxon>Eukaryota</taxon>
        <taxon>Metazoa</taxon>
        <taxon>Spiralia</taxon>
        <taxon>Gnathifera</taxon>
        <taxon>Rotifera</taxon>
        <taxon>Eurotatoria</taxon>
        <taxon>Monogononta</taxon>
        <taxon>Pseudotrocha</taxon>
        <taxon>Ploima</taxon>
        <taxon>Brachionidae</taxon>
        <taxon>Brachionus</taxon>
    </lineage>
</organism>
<dbReference type="GO" id="GO:0051537">
    <property type="term" value="F:2 iron, 2 sulfur cluster binding"/>
    <property type="evidence" value="ECO:0007669"/>
    <property type="project" value="InterPro"/>
</dbReference>
<evidence type="ECO:0000256" key="2">
    <source>
        <dbReference type="SAM" id="MobiDB-lite"/>
    </source>
</evidence>
<comment type="similarity">
    <text evidence="1">Belongs to the BolA/IbaG family.</text>
</comment>
<dbReference type="InterPro" id="IPR036065">
    <property type="entry name" value="BolA-like_sf"/>
</dbReference>
<accession>A0A814CE19</accession>
<dbReference type="PANTHER" id="PTHR12735">
    <property type="entry name" value="BOLA-LIKE PROTEIN-RELATED"/>
    <property type="match status" value="1"/>
</dbReference>
<dbReference type="GO" id="GO:0006879">
    <property type="term" value="P:intracellular iron ion homeostasis"/>
    <property type="evidence" value="ECO:0007669"/>
    <property type="project" value="InterPro"/>
</dbReference>
<dbReference type="EMBL" id="CAJNOC010002599">
    <property type="protein sequence ID" value="CAF0942044.1"/>
    <property type="molecule type" value="Genomic_DNA"/>
</dbReference>
<sequence>MPVLQSQVENKLRERLDPIFLKVEDFSDGCGFKYNIFIVSKQFEGQSLLQRQRLVNEILKEEMNDIHALTQKCVTPEQWEKMVAENPDLAKQDQVQKPSDSTKKCEFHQH</sequence>
<dbReference type="GO" id="GO:0005829">
    <property type="term" value="C:cytosol"/>
    <property type="evidence" value="ECO:0007669"/>
    <property type="project" value="TreeGrafter"/>
</dbReference>
<feature type="region of interest" description="Disordered" evidence="2">
    <location>
        <begin position="88"/>
        <end position="110"/>
    </location>
</feature>
<dbReference type="InterPro" id="IPR045115">
    <property type="entry name" value="BOL2"/>
</dbReference>
<comment type="caution">
    <text evidence="3">The sequence shown here is derived from an EMBL/GenBank/DDBJ whole genome shotgun (WGS) entry which is preliminary data.</text>
</comment>
<gene>
    <name evidence="3" type="ORF">OXX778_LOCUS13481</name>
</gene>
<dbReference type="PANTHER" id="PTHR12735:SF27">
    <property type="entry name" value="BOLA-LIKE PROTEIN 2"/>
    <property type="match status" value="1"/>
</dbReference>
<proteinExistence type="inferred from homology"/>
<name>A0A814CE19_9BILA</name>
<evidence type="ECO:0000313" key="4">
    <source>
        <dbReference type="Proteomes" id="UP000663879"/>
    </source>
</evidence>
<evidence type="ECO:0000256" key="1">
    <source>
        <dbReference type="RuleBase" id="RU003860"/>
    </source>
</evidence>
<feature type="compositionally biased region" description="Basic and acidic residues" evidence="2">
    <location>
        <begin position="100"/>
        <end position="110"/>
    </location>
</feature>
<reference evidence="3" key="1">
    <citation type="submission" date="2021-02" db="EMBL/GenBank/DDBJ databases">
        <authorList>
            <person name="Nowell W R."/>
        </authorList>
    </citation>
    <scope>NUCLEOTIDE SEQUENCE</scope>
    <source>
        <strain evidence="3">Ploen Becks lab</strain>
    </source>
</reference>
<dbReference type="Pfam" id="PF01722">
    <property type="entry name" value="BolA"/>
    <property type="match status" value="1"/>
</dbReference>
<dbReference type="Gene3D" id="3.30.300.90">
    <property type="entry name" value="BolA-like"/>
    <property type="match status" value="1"/>
</dbReference>
<dbReference type="GO" id="GO:0005634">
    <property type="term" value="C:nucleus"/>
    <property type="evidence" value="ECO:0007669"/>
    <property type="project" value="TreeGrafter"/>
</dbReference>
<evidence type="ECO:0008006" key="5">
    <source>
        <dbReference type="Google" id="ProtNLM"/>
    </source>
</evidence>
<dbReference type="OrthoDB" id="4983at2759"/>
<keyword evidence="4" id="KW-1185">Reference proteome</keyword>
<evidence type="ECO:0000313" key="3">
    <source>
        <dbReference type="EMBL" id="CAF0942044.1"/>
    </source>
</evidence>
<dbReference type="Proteomes" id="UP000663879">
    <property type="component" value="Unassembled WGS sequence"/>
</dbReference>